<evidence type="ECO:0000313" key="2">
    <source>
        <dbReference type="Proteomes" id="UP000827976"/>
    </source>
</evidence>
<accession>A0ACB7US07</accession>
<keyword evidence="2" id="KW-1185">Reference proteome</keyword>
<proteinExistence type="predicted"/>
<sequence>MPLPDSDQNPAVIGSIPASPTPSDPDLPAESILIRIDDGFDWSDLNAAVFSREYSTKGSTNPKSMIQSHPNPNPNPNPNPLSTSQRFSANPKVRAPIIGFSNVGYDGLRRRKDVPGTAPPPAYLEPASPKVSCLGRVSSERSRGDGKVRCWSGFQSFRRARSGVRRMEEMD</sequence>
<evidence type="ECO:0000313" key="1">
    <source>
        <dbReference type="EMBL" id="KAH7663503.1"/>
    </source>
</evidence>
<gene>
    <name evidence="1" type="ORF">IHE45_14G059200</name>
</gene>
<protein>
    <submittedName>
        <fullName evidence="1">Uncharacterized protein</fullName>
    </submittedName>
</protein>
<name>A0ACB7US07_DIOAL</name>
<organism evidence="1 2">
    <name type="scientific">Dioscorea alata</name>
    <name type="common">Purple yam</name>
    <dbReference type="NCBI Taxonomy" id="55571"/>
    <lineage>
        <taxon>Eukaryota</taxon>
        <taxon>Viridiplantae</taxon>
        <taxon>Streptophyta</taxon>
        <taxon>Embryophyta</taxon>
        <taxon>Tracheophyta</taxon>
        <taxon>Spermatophyta</taxon>
        <taxon>Magnoliopsida</taxon>
        <taxon>Liliopsida</taxon>
        <taxon>Dioscoreales</taxon>
        <taxon>Dioscoreaceae</taxon>
        <taxon>Dioscorea</taxon>
    </lineage>
</organism>
<comment type="caution">
    <text evidence="1">The sequence shown here is derived from an EMBL/GenBank/DDBJ whole genome shotgun (WGS) entry which is preliminary data.</text>
</comment>
<reference evidence="2" key="1">
    <citation type="journal article" date="2022" name="Nat. Commun.">
        <title>Chromosome evolution and the genetic basis of agronomically important traits in greater yam.</title>
        <authorList>
            <person name="Bredeson J.V."/>
            <person name="Lyons J.B."/>
            <person name="Oniyinde I.O."/>
            <person name="Okereke N.R."/>
            <person name="Kolade O."/>
            <person name="Nnabue I."/>
            <person name="Nwadili C.O."/>
            <person name="Hribova E."/>
            <person name="Parker M."/>
            <person name="Nwogha J."/>
            <person name="Shu S."/>
            <person name="Carlson J."/>
            <person name="Kariba R."/>
            <person name="Muthemba S."/>
            <person name="Knop K."/>
            <person name="Barton G.J."/>
            <person name="Sherwood A.V."/>
            <person name="Lopez-Montes A."/>
            <person name="Asiedu R."/>
            <person name="Jamnadass R."/>
            <person name="Muchugi A."/>
            <person name="Goodstein D."/>
            <person name="Egesi C.N."/>
            <person name="Featherston J."/>
            <person name="Asfaw A."/>
            <person name="Simpson G.G."/>
            <person name="Dolezel J."/>
            <person name="Hendre P.S."/>
            <person name="Van Deynze A."/>
            <person name="Kumar P.L."/>
            <person name="Obidiegwu J.E."/>
            <person name="Bhattacharjee R."/>
            <person name="Rokhsar D.S."/>
        </authorList>
    </citation>
    <scope>NUCLEOTIDE SEQUENCE [LARGE SCALE GENOMIC DNA]</scope>
    <source>
        <strain evidence="2">cv. TDa95/00328</strain>
    </source>
</reference>
<dbReference type="EMBL" id="CM037024">
    <property type="protein sequence ID" value="KAH7663503.1"/>
    <property type="molecule type" value="Genomic_DNA"/>
</dbReference>
<dbReference type="Proteomes" id="UP000827976">
    <property type="component" value="Chromosome 14"/>
</dbReference>